<proteinExistence type="predicted"/>
<accession>K3Y0V1</accession>
<dbReference type="HOGENOM" id="CLU_3176338_0_0_1"/>
<evidence type="ECO:0000313" key="2">
    <source>
        <dbReference type="Proteomes" id="UP000004995"/>
    </source>
</evidence>
<protein>
    <submittedName>
        <fullName evidence="1">Uncharacterized protein</fullName>
    </submittedName>
</protein>
<organism evidence="1 2">
    <name type="scientific">Setaria italica</name>
    <name type="common">Foxtail millet</name>
    <name type="synonym">Panicum italicum</name>
    <dbReference type="NCBI Taxonomy" id="4555"/>
    <lineage>
        <taxon>Eukaryota</taxon>
        <taxon>Viridiplantae</taxon>
        <taxon>Streptophyta</taxon>
        <taxon>Embryophyta</taxon>
        <taxon>Tracheophyta</taxon>
        <taxon>Spermatophyta</taxon>
        <taxon>Magnoliopsida</taxon>
        <taxon>Liliopsida</taxon>
        <taxon>Poales</taxon>
        <taxon>Poaceae</taxon>
        <taxon>PACMAD clade</taxon>
        <taxon>Panicoideae</taxon>
        <taxon>Panicodae</taxon>
        <taxon>Paniceae</taxon>
        <taxon>Cenchrinae</taxon>
        <taxon>Setaria</taxon>
    </lineage>
</organism>
<keyword evidence="2" id="KW-1185">Reference proteome</keyword>
<reference evidence="2" key="1">
    <citation type="journal article" date="2012" name="Nat. Biotechnol.">
        <title>Reference genome sequence of the model plant Setaria.</title>
        <authorList>
            <person name="Bennetzen J.L."/>
            <person name="Schmutz J."/>
            <person name="Wang H."/>
            <person name="Percifield R."/>
            <person name="Hawkins J."/>
            <person name="Pontaroli A.C."/>
            <person name="Estep M."/>
            <person name="Feng L."/>
            <person name="Vaughn J.N."/>
            <person name="Grimwood J."/>
            <person name="Jenkins J."/>
            <person name="Barry K."/>
            <person name="Lindquist E."/>
            <person name="Hellsten U."/>
            <person name="Deshpande S."/>
            <person name="Wang X."/>
            <person name="Wu X."/>
            <person name="Mitros T."/>
            <person name="Triplett J."/>
            <person name="Yang X."/>
            <person name="Ye C.Y."/>
            <person name="Mauro-Herrera M."/>
            <person name="Wang L."/>
            <person name="Li P."/>
            <person name="Sharma M."/>
            <person name="Sharma R."/>
            <person name="Ronald P.C."/>
            <person name="Panaud O."/>
            <person name="Kellogg E.A."/>
            <person name="Brutnell T.P."/>
            <person name="Doust A.N."/>
            <person name="Tuskan G.A."/>
            <person name="Rokhsar D."/>
            <person name="Devos K.M."/>
        </authorList>
    </citation>
    <scope>NUCLEOTIDE SEQUENCE [LARGE SCALE GENOMIC DNA]</scope>
    <source>
        <strain evidence="2">cv. Yugu1</strain>
    </source>
</reference>
<dbReference type="EnsemblPlants" id="KQL11997">
    <property type="protein sequence ID" value="KQL11997"/>
    <property type="gene ID" value="SETIT_007812mg"/>
</dbReference>
<dbReference type="AlphaFoldDB" id="K3Y0V1"/>
<dbReference type="InParanoid" id="K3Y0V1"/>
<dbReference type="EMBL" id="AGNK02002675">
    <property type="status" value="NOT_ANNOTATED_CDS"/>
    <property type="molecule type" value="Genomic_DNA"/>
</dbReference>
<name>K3Y0V1_SETIT</name>
<sequence>MYAVLAGVICFVYRHEVAMLAETRTSGDKVCKKYMITRKLISKIGIL</sequence>
<dbReference type="Gramene" id="KQL11997">
    <property type="protein sequence ID" value="KQL11997"/>
    <property type="gene ID" value="SETIT_007812mg"/>
</dbReference>
<evidence type="ECO:0000313" key="1">
    <source>
        <dbReference type="EnsemblPlants" id="KQL11997"/>
    </source>
</evidence>
<reference evidence="1" key="2">
    <citation type="submission" date="2018-08" db="UniProtKB">
        <authorList>
            <consortium name="EnsemblPlants"/>
        </authorList>
    </citation>
    <scope>IDENTIFICATION</scope>
    <source>
        <strain evidence="1">Yugu1</strain>
    </source>
</reference>
<dbReference type="Proteomes" id="UP000004995">
    <property type="component" value="Unassembled WGS sequence"/>
</dbReference>